<gene>
    <name evidence="3" type="ORF">DCS_04332</name>
</gene>
<keyword evidence="2" id="KW-1133">Transmembrane helix</keyword>
<feature type="region of interest" description="Disordered" evidence="1">
    <location>
        <begin position="1"/>
        <end position="28"/>
    </location>
</feature>
<name>A0A151GJP2_DRECN</name>
<evidence type="ECO:0000256" key="2">
    <source>
        <dbReference type="SAM" id="Phobius"/>
    </source>
</evidence>
<evidence type="ECO:0000256" key="1">
    <source>
        <dbReference type="SAM" id="MobiDB-lite"/>
    </source>
</evidence>
<feature type="region of interest" description="Disordered" evidence="1">
    <location>
        <begin position="84"/>
        <end position="130"/>
    </location>
</feature>
<dbReference type="Proteomes" id="UP000076580">
    <property type="component" value="Chromosome 02"/>
</dbReference>
<keyword evidence="2" id="KW-0472">Membrane</keyword>
<feature type="transmembrane region" description="Helical" evidence="2">
    <location>
        <begin position="334"/>
        <end position="354"/>
    </location>
</feature>
<evidence type="ECO:0000313" key="3">
    <source>
        <dbReference type="EMBL" id="KYK57324.1"/>
    </source>
</evidence>
<dbReference type="InParanoid" id="A0A151GJP2"/>
<feature type="transmembrane region" description="Helical" evidence="2">
    <location>
        <begin position="270"/>
        <end position="296"/>
    </location>
</feature>
<dbReference type="STRING" id="98403.A0A151GJP2"/>
<comment type="caution">
    <text evidence="3">The sequence shown here is derived from an EMBL/GenBank/DDBJ whole genome shotgun (WGS) entry which is preliminary data.</text>
</comment>
<proteinExistence type="predicted"/>
<keyword evidence="2" id="KW-0812">Transmembrane</keyword>
<accession>A0A151GJP2</accession>
<keyword evidence="4" id="KW-1185">Reference proteome</keyword>
<evidence type="ECO:0008006" key="5">
    <source>
        <dbReference type="Google" id="ProtNLM"/>
    </source>
</evidence>
<reference evidence="3 4" key="1">
    <citation type="journal article" date="2016" name="Sci. Rep.">
        <title>Insights into Adaptations to a Near-Obligate Nematode Endoparasitic Lifestyle from the Finished Genome of Drechmeria coniospora.</title>
        <authorList>
            <person name="Zhang L."/>
            <person name="Zhou Z."/>
            <person name="Guo Q."/>
            <person name="Fokkens L."/>
            <person name="Miskei M."/>
            <person name="Pocsi I."/>
            <person name="Zhang W."/>
            <person name="Chen M."/>
            <person name="Wang L."/>
            <person name="Sun Y."/>
            <person name="Donzelli B.G."/>
            <person name="Gibson D.M."/>
            <person name="Nelson D.R."/>
            <person name="Luo J.G."/>
            <person name="Rep M."/>
            <person name="Liu H."/>
            <person name="Yang S."/>
            <person name="Wang J."/>
            <person name="Krasnoff S.B."/>
            <person name="Xu Y."/>
            <person name="Molnar I."/>
            <person name="Lin M."/>
        </authorList>
    </citation>
    <scope>NUCLEOTIDE SEQUENCE [LARGE SCALE GENOMIC DNA]</scope>
    <source>
        <strain evidence="3 4">ARSEF 6962</strain>
    </source>
</reference>
<feature type="region of interest" description="Disordered" evidence="1">
    <location>
        <begin position="158"/>
        <end position="182"/>
    </location>
</feature>
<dbReference type="EMBL" id="LAYC01000002">
    <property type="protein sequence ID" value="KYK57324.1"/>
    <property type="molecule type" value="Genomic_DNA"/>
</dbReference>
<dbReference type="RefSeq" id="XP_040656676.1">
    <property type="nucleotide sequence ID" value="XM_040801643.1"/>
</dbReference>
<feature type="transmembrane region" description="Helical" evidence="2">
    <location>
        <begin position="226"/>
        <end position="250"/>
    </location>
</feature>
<evidence type="ECO:0000313" key="4">
    <source>
        <dbReference type="Proteomes" id="UP000076580"/>
    </source>
</evidence>
<protein>
    <recommendedName>
        <fullName evidence="5">Mcm2 3 5 family protein</fullName>
    </recommendedName>
</protein>
<organism evidence="3 4">
    <name type="scientific">Drechmeria coniospora</name>
    <name type="common">Nematophagous fungus</name>
    <name type="synonym">Meria coniospora</name>
    <dbReference type="NCBI Taxonomy" id="98403"/>
    <lineage>
        <taxon>Eukaryota</taxon>
        <taxon>Fungi</taxon>
        <taxon>Dikarya</taxon>
        <taxon>Ascomycota</taxon>
        <taxon>Pezizomycotina</taxon>
        <taxon>Sordariomycetes</taxon>
        <taxon>Hypocreomycetidae</taxon>
        <taxon>Hypocreales</taxon>
        <taxon>Ophiocordycipitaceae</taxon>
        <taxon>Drechmeria</taxon>
    </lineage>
</organism>
<dbReference type="AlphaFoldDB" id="A0A151GJP2"/>
<feature type="compositionally biased region" description="Low complexity" evidence="1">
    <location>
        <begin position="84"/>
        <end position="95"/>
    </location>
</feature>
<feature type="transmembrane region" description="Helical" evidence="2">
    <location>
        <begin position="811"/>
        <end position="832"/>
    </location>
</feature>
<sequence>MASHSPAISGFDGSDEHDGSSVISASYSTSQDTVTMRTAEYHRVPSQGFAIGQETGIIDKGQSRSSTVHGLGIPKRKPVLASVPAGSASARAPASMLSPPPQEETSRPLSYTVGSPGLASSGIASPRTGLLSGSKPSPFLDRLRHTFGFTPAKFFASRKKPRREADQGQEVPMPSLGSETPAALSDVEDDAGYDSCSEDAFKTKFAEPPTYCSSKEDILKKRNSRLFVIILALSVYSTVLSAIWVIVSFVQPRWGYKIASRGGLAPSTATLITALVAKTIELSFVTVFIACVGQVLTRRAFARKSGGMTLAEMTMRNWVIQPGYLVTHFETIPYAGLTVLGALSLTASIVAMFYTTASEAMVAPKLKFGDWEDRELRGFVRSSYLNAAYVRQTCPSLIRTNEDSFATESCMNVQFSGQSYRSLQSFMTVWTAISNNGTSRTEVMSERPDGTALLYDNTTMTSTWIETEHSNVTAKNAEHGRIVNNVTLAMPHPGVYAAATNPINGILQPVDLAGVGEYSVRAGVVSPALNVMCVNMSPDELAPLIYSTWPNARLNETMGQTVVDPTWENDVPRWLNESGLPEYLNRTVVDGIFRWGPEYGRRPPIFQTAPADYNMVTNVSLWEGAEAFYILGKSPVTRPNYTLCEMRSWVSPWCSTRFDISGTAGASMRAQCEDAKDRNAYHWSVEKDPGWDGTYPGASTADWKWLSKQWGLSMYLNGGTTNENASNARILTQLALSEPSLRWHMPSMAEALAVYGSSMLVIGSIDTPFRHYWQYKAPQNILGAPGALDPFQSSVITQQYTSGHVNDWQAVFYPVLFLLFLINLCCLLFLVLQKDQVTDFTEPQNFFALAINSPPSAQLKGSCGGGPQKRDLVVPWRVQYVSGSNHYFVEEASPRPWRGKYSRETATTERECGDAKGASYKRLSLGRRWF</sequence>
<dbReference type="GeneID" id="63716975"/>